<dbReference type="Proteomes" id="UP000277930">
    <property type="component" value="Chromosome 1"/>
</dbReference>
<dbReference type="Proteomes" id="UP000271797">
    <property type="component" value="Chromosome"/>
</dbReference>
<proteinExistence type="predicted"/>
<reference evidence="3 4" key="1">
    <citation type="submission" date="2018-12" db="EMBL/GenBank/DDBJ databases">
        <authorList>
            <consortium name="Pathogen Informatics"/>
        </authorList>
    </citation>
    <scope>NUCLEOTIDE SEQUENCE [LARGE SCALE GENOMIC DNA]</scope>
    <source>
        <strain evidence="1 3">NCTC9044</strain>
        <strain evidence="2 4">NCTC9702</strain>
    </source>
</reference>
<evidence type="ECO:0000313" key="2">
    <source>
        <dbReference type="EMBL" id="VED35857.1"/>
    </source>
</evidence>
<protein>
    <submittedName>
        <fullName evidence="1">Uncharacterized protein</fullName>
    </submittedName>
</protein>
<organism evidence="1 3">
    <name type="scientific">Escherichia coli</name>
    <dbReference type="NCBI Taxonomy" id="562"/>
    <lineage>
        <taxon>Bacteria</taxon>
        <taxon>Pseudomonadati</taxon>
        <taxon>Pseudomonadota</taxon>
        <taxon>Gammaproteobacteria</taxon>
        <taxon>Enterobacterales</taxon>
        <taxon>Enterobacteriaceae</taxon>
        <taxon>Escherichia</taxon>
    </lineage>
</organism>
<name>A0A2Y0YQ53_ECOLX</name>
<accession>A0A2Y0YQ53</accession>
<evidence type="ECO:0000313" key="1">
    <source>
        <dbReference type="EMBL" id="VED14505.1"/>
    </source>
</evidence>
<sequence length="44" mass="5205">MSRHDILMRSYYERIIELDCVGQALISFYEKLPEEILSENNGLD</sequence>
<evidence type="ECO:0000313" key="4">
    <source>
        <dbReference type="Proteomes" id="UP000277930"/>
    </source>
</evidence>
<evidence type="ECO:0000313" key="3">
    <source>
        <dbReference type="Proteomes" id="UP000271797"/>
    </source>
</evidence>
<dbReference type="EMBL" id="LR134238">
    <property type="protein sequence ID" value="VED14505.1"/>
    <property type="molecule type" value="Genomic_DNA"/>
</dbReference>
<dbReference type="AlphaFoldDB" id="A0A2Y0YQ53"/>
<dbReference type="EMBL" id="LR134246">
    <property type="protein sequence ID" value="VED35857.1"/>
    <property type="molecule type" value="Genomic_DNA"/>
</dbReference>
<gene>
    <name evidence="1" type="ORF">NCTC9044_05429</name>
    <name evidence="2" type="ORF">NCTC9702_03106</name>
</gene>